<accession>A0ACC7P2G4</accession>
<gene>
    <name evidence="1" type="ORF">ACI1P1_17695</name>
</gene>
<sequence>MYGRKWGIGVLVLFICFALALGLFFRSTARIRDMVEPLAPHGGEAPRKRIVLVSQELDNPYWRAVEEGARAAGEEYGMDIEYTGPYRINPEEQLRLLDQAIASRADGILIQGTGDPGSRALVSKAAEKGIPVVAVDADEPDSGRVAYTGTDNEAAGAAMAELVAEASGGAGRVGILAGTLRADSQRLRVEGFRRALARYPELTVAGVRTTDISRLQAANEAEVFLSMEPPVRFIVSFSSLDGLGALDAAERLRQPSELPEIFAFDDLPDTVAAISQGLIRASVVQEPRQMGREAVVLLQARLNGQPVPEKRYTPIRILQEPPTAVTKGGGRS</sequence>
<evidence type="ECO:0000313" key="1">
    <source>
        <dbReference type="EMBL" id="MFM9330136.1"/>
    </source>
</evidence>
<name>A0ACC7P2G4_9BACL</name>
<keyword evidence="2" id="KW-1185">Reference proteome</keyword>
<comment type="caution">
    <text evidence="1">The sequence shown here is derived from an EMBL/GenBank/DDBJ whole genome shotgun (WGS) entry which is preliminary data.</text>
</comment>
<dbReference type="Proteomes" id="UP001631969">
    <property type="component" value="Unassembled WGS sequence"/>
</dbReference>
<organism evidence="1 2">
    <name type="scientific">Paenibacillus mesotrionivorans</name>
    <dbReference type="NCBI Taxonomy" id="3160968"/>
    <lineage>
        <taxon>Bacteria</taxon>
        <taxon>Bacillati</taxon>
        <taxon>Bacillota</taxon>
        <taxon>Bacilli</taxon>
        <taxon>Bacillales</taxon>
        <taxon>Paenibacillaceae</taxon>
        <taxon>Paenibacillus</taxon>
    </lineage>
</organism>
<evidence type="ECO:0000313" key="2">
    <source>
        <dbReference type="Proteomes" id="UP001631969"/>
    </source>
</evidence>
<proteinExistence type="predicted"/>
<dbReference type="EMBL" id="JBJURJ010000011">
    <property type="protein sequence ID" value="MFM9330136.1"/>
    <property type="molecule type" value="Genomic_DNA"/>
</dbReference>
<reference evidence="1" key="1">
    <citation type="submission" date="2024-12" db="EMBL/GenBank/DDBJ databases">
        <authorList>
            <person name="Wu N."/>
        </authorList>
    </citation>
    <scope>NUCLEOTIDE SEQUENCE</scope>
    <source>
        <strain evidence="1">P15</strain>
    </source>
</reference>
<protein>
    <submittedName>
        <fullName evidence="1">Substrate-binding domain-containing protein</fullName>
    </submittedName>
</protein>